<sequence>MASMPVLGQNFTCFVNGTEGVNTCSGFIVSFCLSSVNQFGVEINPGDTFSHCFNTQQGFKCEIFLFDTKMQPVNDSYRKLYHQIFSPAALVGAGDFTAWNERGLTPDFLSTDNCEEVLQLIAEECPRGGYGDVGGAFTFTIDPNAGPCGNDPTSSGGS</sequence>
<feature type="domain" description="Glycan binding protein Y3-like" evidence="1">
    <location>
        <begin position="24"/>
        <end position="71"/>
    </location>
</feature>
<dbReference type="Proteomes" id="UP000053593">
    <property type="component" value="Unassembled WGS sequence"/>
</dbReference>
<name>A0A0D0C2R9_9AGAR</name>
<keyword evidence="3" id="KW-1185">Reference proteome</keyword>
<evidence type="ECO:0000313" key="2">
    <source>
        <dbReference type="EMBL" id="KIK52147.1"/>
    </source>
</evidence>
<protein>
    <recommendedName>
        <fullName evidence="1">Glycan binding protein Y3-like domain-containing protein</fullName>
    </recommendedName>
</protein>
<proteinExistence type="predicted"/>
<dbReference type="Pfam" id="PF22803">
    <property type="entry name" value="GBD_Y3"/>
    <property type="match status" value="2"/>
</dbReference>
<dbReference type="OrthoDB" id="2892305at2759"/>
<dbReference type="HOGENOM" id="CLU_155985_0_0_1"/>
<dbReference type="InterPro" id="IPR054443">
    <property type="entry name" value="Y3-like_dom"/>
</dbReference>
<dbReference type="EMBL" id="KN834848">
    <property type="protein sequence ID" value="KIK52147.1"/>
    <property type="molecule type" value="Genomic_DNA"/>
</dbReference>
<feature type="domain" description="Glycan binding protein Y3-like" evidence="1">
    <location>
        <begin position="94"/>
        <end position="148"/>
    </location>
</feature>
<accession>A0A0D0C2R9</accession>
<reference evidence="2 3" key="1">
    <citation type="submission" date="2014-04" db="EMBL/GenBank/DDBJ databases">
        <title>Evolutionary Origins and Diversification of the Mycorrhizal Mutualists.</title>
        <authorList>
            <consortium name="DOE Joint Genome Institute"/>
            <consortium name="Mycorrhizal Genomics Consortium"/>
            <person name="Kohler A."/>
            <person name="Kuo A."/>
            <person name="Nagy L.G."/>
            <person name="Floudas D."/>
            <person name="Copeland A."/>
            <person name="Barry K.W."/>
            <person name="Cichocki N."/>
            <person name="Veneault-Fourrey C."/>
            <person name="LaButti K."/>
            <person name="Lindquist E.A."/>
            <person name="Lipzen A."/>
            <person name="Lundell T."/>
            <person name="Morin E."/>
            <person name="Murat C."/>
            <person name="Riley R."/>
            <person name="Ohm R."/>
            <person name="Sun H."/>
            <person name="Tunlid A."/>
            <person name="Henrissat B."/>
            <person name="Grigoriev I.V."/>
            <person name="Hibbett D.S."/>
            <person name="Martin F."/>
        </authorList>
    </citation>
    <scope>NUCLEOTIDE SEQUENCE [LARGE SCALE GENOMIC DNA]</scope>
    <source>
        <strain evidence="2 3">FD-317 M1</strain>
    </source>
</reference>
<evidence type="ECO:0000313" key="3">
    <source>
        <dbReference type="Proteomes" id="UP000053593"/>
    </source>
</evidence>
<organism evidence="2 3">
    <name type="scientific">Collybiopsis luxurians FD-317 M1</name>
    <dbReference type="NCBI Taxonomy" id="944289"/>
    <lineage>
        <taxon>Eukaryota</taxon>
        <taxon>Fungi</taxon>
        <taxon>Dikarya</taxon>
        <taxon>Basidiomycota</taxon>
        <taxon>Agaricomycotina</taxon>
        <taxon>Agaricomycetes</taxon>
        <taxon>Agaricomycetidae</taxon>
        <taxon>Agaricales</taxon>
        <taxon>Marasmiineae</taxon>
        <taxon>Omphalotaceae</taxon>
        <taxon>Collybiopsis</taxon>
        <taxon>Collybiopsis luxurians</taxon>
    </lineage>
</organism>
<dbReference type="AlphaFoldDB" id="A0A0D0C2R9"/>
<evidence type="ECO:0000259" key="1">
    <source>
        <dbReference type="Pfam" id="PF22803"/>
    </source>
</evidence>
<gene>
    <name evidence="2" type="ORF">GYMLUDRAFT_64437</name>
</gene>